<name>A0AA86AP58_SULMK</name>
<organism evidence="2 3">
    <name type="scientific">Sulfurospirillum multivorans (strain DM 12446 / JCM 15788 / NBRC 109480)</name>
    <dbReference type="NCBI Taxonomy" id="1150621"/>
    <lineage>
        <taxon>Bacteria</taxon>
        <taxon>Pseudomonadati</taxon>
        <taxon>Campylobacterota</taxon>
        <taxon>Epsilonproteobacteria</taxon>
        <taxon>Campylobacterales</taxon>
        <taxon>Sulfurospirillaceae</taxon>
        <taxon>Sulfurospirillum</taxon>
    </lineage>
</organism>
<evidence type="ECO:0000313" key="2">
    <source>
        <dbReference type="EMBL" id="AHJ13018.1"/>
    </source>
</evidence>
<protein>
    <recommendedName>
        <fullName evidence="4">Periplasmic protein</fullName>
    </recommendedName>
</protein>
<evidence type="ECO:0000256" key="1">
    <source>
        <dbReference type="SAM" id="SignalP"/>
    </source>
</evidence>
<feature type="chain" id="PRO_5041735164" description="Periplasmic protein" evidence="1">
    <location>
        <begin position="20"/>
        <end position="284"/>
    </location>
</feature>
<dbReference type="EMBL" id="CP007201">
    <property type="protein sequence ID" value="AHJ13018.1"/>
    <property type="molecule type" value="Genomic_DNA"/>
</dbReference>
<dbReference type="RefSeq" id="WP_025344889.1">
    <property type="nucleotide sequence ID" value="NZ_CP007201.1"/>
</dbReference>
<dbReference type="AlphaFoldDB" id="A0AA86AP58"/>
<dbReference type="Proteomes" id="UP000019322">
    <property type="component" value="Chromosome"/>
</dbReference>
<sequence length="284" mass="32032">MKTLILTLVAVFTAMGLYASETTVEASKTDNPLVKEVAKGLDEKVSKPTQEMKNLNEAVERLAKGKASEADKELIKNSDEPFIKMLQESTIYPFRVDIDDPIYHTLVIFYASIPSAASAMVDLYMMKHCTNDLSKMTVEESREASTTQEWGYLISMKYSSFKSSEDTYTKFVQAVRAFNCGDQNAFRDYFDSETVEATVLTNYDTQKLASQIMEFSFQNIKGIECHVFGETYKIDNGKFFIRVKKQKCGMGAEKEAEGSVWPLGDNTTFSSLNVGDKVKMYKTK</sequence>
<accession>A0AA86AP58</accession>
<keyword evidence="1" id="KW-0732">Signal</keyword>
<evidence type="ECO:0008006" key="4">
    <source>
        <dbReference type="Google" id="ProtNLM"/>
    </source>
</evidence>
<gene>
    <name evidence="2" type="ORF">SMUL_1763</name>
</gene>
<proteinExistence type="predicted"/>
<dbReference type="KEGG" id="smul:SMUL_1763"/>
<reference evidence="2 3" key="1">
    <citation type="journal article" date="2014" name="Environ. Microbiol.">
        <title>Insights into organohalide respiration and the versatile catabolism of Sulfurospirillum multivorans gained from comparative genomics and physiological studies.</title>
        <authorList>
            <person name="Goris T."/>
            <person name="Schubert T."/>
            <person name="Gadkari J."/>
            <person name="Wubet T."/>
            <person name="Tarkka M."/>
            <person name="Buscot F."/>
            <person name="Adrian L."/>
            <person name="Diekert G."/>
        </authorList>
    </citation>
    <scope>NUCLEOTIDE SEQUENCE [LARGE SCALE GENOMIC DNA]</scope>
    <source>
        <strain evidence="3">DM 12446 / JCM 15788 / NBRC 109480</strain>
    </source>
</reference>
<feature type="signal peptide" evidence="1">
    <location>
        <begin position="1"/>
        <end position="19"/>
    </location>
</feature>
<evidence type="ECO:0000313" key="3">
    <source>
        <dbReference type="Proteomes" id="UP000019322"/>
    </source>
</evidence>